<dbReference type="RefSeq" id="WP_000656983.1">
    <property type="nucleotide sequence ID" value="NZ_CP014486.1"/>
</dbReference>
<evidence type="ECO:0000313" key="2">
    <source>
        <dbReference type="Proteomes" id="UP000184161"/>
    </source>
</evidence>
<comment type="caution">
    <text evidence="1">The sequence shown here is derived from an EMBL/GenBank/DDBJ whole genome shotgun (WGS) entry which is preliminary data.</text>
</comment>
<accession>A0A9X5ZD43</accession>
<sequence length="102" mass="12002">MKEELLKVAHDYLEWVYVQLESDVNFIGDDYIDTIEDMLLEEGILYTQNDMTQTIKSIISKLQDKYGVNNIFYGAPEHTVIENGRYVTLYNQLIIKNPKHKE</sequence>
<protein>
    <submittedName>
        <fullName evidence="1">Uncharacterized protein</fullName>
    </submittedName>
</protein>
<dbReference type="EMBL" id="MLYK01000040">
    <property type="protein sequence ID" value="OJS94511.1"/>
    <property type="molecule type" value="Genomic_DNA"/>
</dbReference>
<dbReference type="AlphaFoldDB" id="A0A9X5ZD43"/>
<organism evidence="1 2">
    <name type="scientific">Bacillus cereus</name>
    <dbReference type="NCBI Taxonomy" id="1396"/>
    <lineage>
        <taxon>Bacteria</taxon>
        <taxon>Bacillati</taxon>
        <taxon>Bacillota</taxon>
        <taxon>Bacilli</taxon>
        <taxon>Bacillales</taxon>
        <taxon>Bacillaceae</taxon>
        <taxon>Bacillus</taxon>
        <taxon>Bacillus cereus group</taxon>
    </lineage>
</organism>
<proteinExistence type="predicted"/>
<reference evidence="1 2" key="1">
    <citation type="submission" date="2016-10" db="EMBL/GenBank/DDBJ databases">
        <title>Draft Genome Sequence of one Bacillus cereus strain isolated from pooled breast milk.</title>
        <authorList>
            <person name="Woudstra C."/>
            <person name="Chamoin A."/>
            <person name="Gentil S."/>
            <person name="Rambeloson T."/>
            <person name="Delannoye S."/>
            <person name="Heinnekine J.A."/>
            <person name="Herbin S."/>
            <person name="Fach P."/>
        </authorList>
    </citation>
    <scope>NUCLEOTIDE SEQUENCE [LARGE SCALE GENOMIC DNA]</scope>
    <source>
        <strain evidence="1 2">16SBCL1279</strain>
    </source>
</reference>
<dbReference type="Proteomes" id="UP000184161">
    <property type="component" value="Unassembled WGS sequence"/>
</dbReference>
<evidence type="ECO:0000313" key="1">
    <source>
        <dbReference type="EMBL" id="OJS94511.1"/>
    </source>
</evidence>
<gene>
    <name evidence="1" type="ORF">BKK64_17520</name>
</gene>
<name>A0A9X5ZD43_BACCE</name>